<dbReference type="GO" id="GO:0022829">
    <property type="term" value="F:wide pore channel activity"/>
    <property type="evidence" value="ECO:0007669"/>
    <property type="project" value="TreeGrafter"/>
</dbReference>
<dbReference type="GO" id="GO:0006812">
    <property type="term" value="P:monoatomic cation transport"/>
    <property type="evidence" value="ECO:0007669"/>
    <property type="project" value="InterPro"/>
</dbReference>
<organism evidence="1">
    <name type="scientific">Castor canadensis</name>
    <name type="common">American beaver</name>
    <dbReference type="NCBI Taxonomy" id="51338"/>
    <lineage>
        <taxon>Eukaryota</taxon>
        <taxon>Metazoa</taxon>
        <taxon>Chordata</taxon>
        <taxon>Craniata</taxon>
        <taxon>Vertebrata</taxon>
        <taxon>Euteleostomi</taxon>
        <taxon>Mammalia</taxon>
        <taxon>Eutheria</taxon>
        <taxon>Euarchontoglires</taxon>
        <taxon>Glires</taxon>
        <taxon>Rodentia</taxon>
        <taxon>Castorimorpha</taxon>
        <taxon>Castoridae</taxon>
        <taxon>Castor</taxon>
    </lineage>
</organism>
<protein>
    <submittedName>
        <fullName evidence="1">Uncharacterized protein LOC109678255 isoform X1</fullName>
    </submittedName>
</protein>
<dbReference type="PANTHER" id="PTHR15759:SF5">
    <property type="entry name" value="PANNEXIN-1"/>
    <property type="match status" value="1"/>
</dbReference>
<evidence type="ECO:0000313" key="1">
    <source>
        <dbReference type="RefSeq" id="XP_020009468.1"/>
    </source>
</evidence>
<dbReference type="RefSeq" id="XP_020009468.1">
    <property type="nucleotide sequence ID" value="XM_020153879.1"/>
</dbReference>
<dbReference type="PANTHER" id="PTHR15759">
    <property type="entry name" value="PANNEXIN"/>
    <property type="match status" value="1"/>
</dbReference>
<dbReference type="OrthoDB" id="5867527at2759"/>
<dbReference type="KEGG" id="ccan:109678255"/>
<dbReference type="AlphaFoldDB" id="A0A8B7TPI9"/>
<proteinExistence type="predicted"/>
<gene>
    <name evidence="1" type="primary">LOC109678255</name>
</gene>
<dbReference type="GO" id="GO:0005886">
    <property type="term" value="C:plasma membrane"/>
    <property type="evidence" value="ECO:0007669"/>
    <property type="project" value="TreeGrafter"/>
</dbReference>
<sequence length="222" mass="24771">MAIAHLATEYVFSDFLLKEPTEPKFKGLRLELAVDKMVTCIAVGLPLLLISLAFAQEISIVRPASKEADKSPGACHFVVTFFRILAVSVPFNKYCGEEASPRMPRKTAFSRMAHECVRSLFRRNGYPNKLFLPKFFLLASSCLRGFLLLGCCAAEGFLAERVWKPAAVAAQGNGGYFQIHPVCFIDMEEEAWRGCAHPQPYRGVWPTRALSLITKPQKEPQS</sequence>
<accession>A0A8B7TPI9</accession>
<dbReference type="GO" id="GO:0032732">
    <property type="term" value="P:positive regulation of interleukin-1 production"/>
    <property type="evidence" value="ECO:0007669"/>
    <property type="project" value="InterPro"/>
</dbReference>
<name>A0A8B7TPI9_CASCN</name>
<reference evidence="1" key="1">
    <citation type="submission" date="2025-08" db="UniProtKB">
        <authorList>
            <consortium name="RefSeq"/>
        </authorList>
    </citation>
    <scope>IDENTIFICATION</scope>
    <source>
        <tissue evidence="1">Leukocyte</tissue>
    </source>
</reference>
<dbReference type="InterPro" id="IPR039099">
    <property type="entry name" value="Pannexin"/>
</dbReference>
<dbReference type="GO" id="GO:0007267">
    <property type="term" value="P:cell-cell signaling"/>
    <property type="evidence" value="ECO:0007669"/>
    <property type="project" value="TreeGrafter"/>
</dbReference>